<dbReference type="Gene3D" id="1.10.357.10">
    <property type="entry name" value="Tetracycline Repressor, domain 2"/>
    <property type="match status" value="1"/>
</dbReference>
<dbReference type="EMBL" id="BOSE01000008">
    <property type="protein sequence ID" value="GIP18292.1"/>
    <property type="molecule type" value="Genomic_DNA"/>
</dbReference>
<evidence type="ECO:0000313" key="4">
    <source>
        <dbReference type="EMBL" id="GIP18292.1"/>
    </source>
</evidence>
<comment type="caution">
    <text evidence="4">The sequence shown here is derived from an EMBL/GenBank/DDBJ whole genome shotgun (WGS) entry which is preliminary data.</text>
</comment>
<organism evidence="4 5">
    <name type="scientific">Paenibacillus montaniterrae</name>
    <dbReference type="NCBI Taxonomy" id="429341"/>
    <lineage>
        <taxon>Bacteria</taxon>
        <taxon>Bacillati</taxon>
        <taxon>Bacillota</taxon>
        <taxon>Bacilli</taxon>
        <taxon>Bacillales</taxon>
        <taxon>Paenibacillaceae</taxon>
        <taxon>Paenibacillus</taxon>
    </lineage>
</organism>
<dbReference type="Proteomes" id="UP000683139">
    <property type="component" value="Unassembled WGS sequence"/>
</dbReference>
<evidence type="ECO:0000256" key="1">
    <source>
        <dbReference type="ARBA" id="ARBA00023125"/>
    </source>
</evidence>
<dbReference type="PROSITE" id="PS50977">
    <property type="entry name" value="HTH_TETR_2"/>
    <property type="match status" value="1"/>
</dbReference>
<feature type="domain" description="HTH tetR-type" evidence="3">
    <location>
        <begin position="6"/>
        <end position="66"/>
    </location>
</feature>
<feature type="DNA-binding region" description="H-T-H motif" evidence="2">
    <location>
        <begin position="29"/>
        <end position="48"/>
    </location>
</feature>
<dbReference type="SUPFAM" id="SSF46689">
    <property type="entry name" value="Homeodomain-like"/>
    <property type="match status" value="1"/>
</dbReference>
<evidence type="ECO:0000256" key="2">
    <source>
        <dbReference type="PROSITE-ProRule" id="PRU00335"/>
    </source>
</evidence>
<gene>
    <name evidence="4" type="ORF">J40TS1_39340</name>
</gene>
<accession>A0A920CVL7</accession>
<protein>
    <recommendedName>
        <fullName evidence="3">HTH tetR-type domain-containing protein</fullName>
    </recommendedName>
</protein>
<keyword evidence="1 2" id="KW-0238">DNA-binding</keyword>
<keyword evidence="5" id="KW-1185">Reference proteome</keyword>
<dbReference type="AlphaFoldDB" id="A0A920CVL7"/>
<dbReference type="GO" id="GO:0003677">
    <property type="term" value="F:DNA binding"/>
    <property type="evidence" value="ECO:0007669"/>
    <property type="project" value="UniProtKB-UniRule"/>
</dbReference>
<dbReference type="RefSeq" id="WP_213518545.1">
    <property type="nucleotide sequence ID" value="NZ_BOSE01000008.1"/>
</dbReference>
<sequence>MAPKKRFSAEQIVEAAFSIAKSEGMDSISIRKVAEQLGSSIAPIYVNFSDVEELKRAVVQRISQIGQQMIDKQNTGSPFDDIGMASLQFAMEFPLLFRDLVLKPNDYLQHYDQDMGNELVTHMKKDPELAGFTDEELRIILLKMRVFQTGLAVMAINGQLPIAADLKSMKELLDSAAEDVMLAARLRKQPDAQQ</sequence>
<evidence type="ECO:0000313" key="5">
    <source>
        <dbReference type="Proteomes" id="UP000683139"/>
    </source>
</evidence>
<evidence type="ECO:0000259" key="3">
    <source>
        <dbReference type="PROSITE" id="PS50977"/>
    </source>
</evidence>
<dbReference type="InterPro" id="IPR009057">
    <property type="entry name" value="Homeodomain-like_sf"/>
</dbReference>
<reference evidence="4" key="1">
    <citation type="submission" date="2021-03" db="EMBL/GenBank/DDBJ databases">
        <title>Antimicrobial resistance genes in bacteria isolated from Japanese honey, and their potential for conferring macrolide and lincosamide resistance in the American foulbrood pathogen Paenibacillus larvae.</title>
        <authorList>
            <person name="Okamoto M."/>
            <person name="Kumagai M."/>
            <person name="Kanamori H."/>
            <person name="Takamatsu D."/>
        </authorList>
    </citation>
    <scope>NUCLEOTIDE SEQUENCE</scope>
    <source>
        <strain evidence="4">J40TS1</strain>
    </source>
</reference>
<dbReference type="InterPro" id="IPR001647">
    <property type="entry name" value="HTH_TetR"/>
</dbReference>
<name>A0A920CVL7_9BACL</name>
<proteinExistence type="predicted"/>